<gene>
    <name evidence="9" type="ORF">C8261_06245</name>
</gene>
<dbReference type="GO" id="GO:0006793">
    <property type="term" value="P:phosphorus metabolic process"/>
    <property type="evidence" value="ECO:0007669"/>
    <property type="project" value="UniProtKB-ARBA"/>
</dbReference>
<keyword evidence="9" id="KW-0540">Nuclease</keyword>
<evidence type="ECO:0000313" key="10">
    <source>
        <dbReference type="Proteomes" id="UP000241193"/>
    </source>
</evidence>
<dbReference type="RefSeq" id="WP_107492801.1">
    <property type="nucleotide sequence ID" value="NZ_PZKC01000004.1"/>
</dbReference>
<sequence length="187" mass="20052">MRRRPERLLALALACTAPLAAASTVLPAQGSVEVAFAPADDPEAVLVGVIGAARRSIQVHAYIFTSRPLAAALVDAHRRGVTVEVLADAGMHQRGRNALPTLLEAGIAVALETDYAAAHNKVLIVDADGPGCTVVTGSYNFTWSAAKRNAENILVLREHCALAQLYRHNWQQHRAKATAVQRLPWNP</sequence>
<feature type="chain" id="PRO_5015451226" description="phospholipase D" evidence="7">
    <location>
        <begin position="23"/>
        <end position="187"/>
    </location>
</feature>
<dbReference type="GO" id="GO:0016042">
    <property type="term" value="P:lipid catabolic process"/>
    <property type="evidence" value="ECO:0007669"/>
    <property type="project" value="UniProtKB-KW"/>
</dbReference>
<dbReference type="PROSITE" id="PS50035">
    <property type="entry name" value="PLD"/>
    <property type="match status" value="1"/>
</dbReference>
<dbReference type="OrthoDB" id="5294698at2"/>
<proteinExistence type="inferred from homology"/>
<dbReference type="PANTHER" id="PTHR43856">
    <property type="entry name" value="CARDIOLIPIN HYDROLASE"/>
    <property type="match status" value="1"/>
</dbReference>
<accession>A0A2T4IGU2</accession>
<protein>
    <recommendedName>
        <fullName evidence="3">phospholipase D</fullName>
        <ecNumber evidence="3">3.1.4.4</ecNumber>
    </recommendedName>
</protein>
<dbReference type="Pfam" id="PF13091">
    <property type="entry name" value="PLDc_2"/>
    <property type="match status" value="1"/>
</dbReference>
<evidence type="ECO:0000256" key="6">
    <source>
        <dbReference type="ARBA" id="ARBA00023098"/>
    </source>
</evidence>
<evidence type="ECO:0000256" key="4">
    <source>
        <dbReference type="ARBA" id="ARBA00022801"/>
    </source>
</evidence>
<dbReference type="EC" id="3.1.4.4" evidence="3"/>
<dbReference type="EMBL" id="PZKC01000004">
    <property type="protein sequence ID" value="PTD96992.1"/>
    <property type="molecule type" value="Genomic_DNA"/>
</dbReference>
<feature type="signal peptide" evidence="7">
    <location>
        <begin position="1"/>
        <end position="22"/>
    </location>
</feature>
<dbReference type="CDD" id="cd09170">
    <property type="entry name" value="PLDc_Nuc"/>
    <property type="match status" value="1"/>
</dbReference>
<evidence type="ECO:0000256" key="3">
    <source>
        <dbReference type="ARBA" id="ARBA00012027"/>
    </source>
</evidence>
<comment type="catalytic activity">
    <reaction evidence="1">
        <text>a 1,2-diacyl-sn-glycero-3-phosphocholine + H2O = a 1,2-diacyl-sn-glycero-3-phosphate + choline + H(+)</text>
        <dbReference type="Rhea" id="RHEA:14445"/>
        <dbReference type="ChEBI" id="CHEBI:15354"/>
        <dbReference type="ChEBI" id="CHEBI:15377"/>
        <dbReference type="ChEBI" id="CHEBI:15378"/>
        <dbReference type="ChEBI" id="CHEBI:57643"/>
        <dbReference type="ChEBI" id="CHEBI:58608"/>
        <dbReference type="EC" id="3.1.4.4"/>
    </reaction>
</comment>
<name>A0A2T4IGU2_9RHOO</name>
<comment type="caution">
    <text evidence="9">The sequence shown here is derived from an EMBL/GenBank/DDBJ whole genome shotgun (WGS) entry which is preliminary data.</text>
</comment>
<reference evidence="9 10" key="1">
    <citation type="submission" date="2018-03" db="EMBL/GenBank/DDBJ databases">
        <authorList>
            <person name="Keele B.F."/>
        </authorList>
    </citation>
    <scope>NUCLEOTIDE SEQUENCE [LARGE SCALE GENOMIC DNA]</scope>
    <source>
        <strain evidence="9 10">D20</strain>
    </source>
</reference>
<dbReference type="Proteomes" id="UP000241193">
    <property type="component" value="Unassembled WGS sequence"/>
</dbReference>
<keyword evidence="6" id="KW-0443">Lipid metabolism</keyword>
<dbReference type="Gene3D" id="3.30.870.10">
    <property type="entry name" value="Endonuclease Chain A"/>
    <property type="match status" value="1"/>
</dbReference>
<comment type="similarity">
    <text evidence="2">Belongs to the phospholipase D family.</text>
</comment>
<reference evidence="9 10" key="2">
    <citation type="submission" date="2018-04" db="EMBL/GenBank/DDBJ databases">
        <title>Thauera lacus sp. nov., isolated from an saline lake in Inner Mongolia, China.</title>
        <authorList>
            <person name="Liang Q.-Y."/>
        </authorList>
    </citation>
    <scope>NUCLEOTIDE SEQUENCE [LARGE SCALE GENOMIC DNA]</scope>
    <source>
        <strain evidence="9 10">D20</strain>
    </source>
</reference>
<dbReference type="GO" id="GO:0004630">
    <property type="term" value="F:phospholipase D activity"/>
    <property type="evidence" value="ECO:0007669"/>
    <property type="project" value="UniProtKB-EC"/>
</dbReference>
<evidence type="ECO:0000256" key="2">
    <source>
        <dbReference type="ARBA" id="ARBA00008664"/>
    </source>
</evidence>
<keyword evidence="7" id="KW-0732">Signal</keyword>
<dbReference type="SUPFAM" id="SSF56024">
    <property type="entry name" value="Phospholipase D/nuclease"/>
    <property type="match status" value="1"/>
</dbReference>
<keyword evidence="10" id="KW-1185">Reference proteome</keyword>
<evidence type="ECO:0000256" key="1">
    <source>
        <dbReference type="ARBA" id="ARBA00000798"/>
    </source>
</evidence>
<evidence type="ECO:0000256" key="5">
    <source>
        <dbReference type="ARBA" id="ARBA00022963"/>
    </source>
</evidence>
<evidence type="ECO:0000256" key="7">
    <source>
        <dbReference type="SAM" id="SignalP"/>
    </source>
</evidence>
<dbReference type="InterPro" id="IPR001736">
    <property type="entry name" value="PLipase_D/transphosphatidylase"/>
</dbReference>
<dbReference type="InterPro" id="IPR051406">
    <property type="entry name" value="PLD_domain"/>
</dbReference>
<dbReference type="PANTHER" id="PTHR43856:SF1">
    <property type="entry name" value="MITOCHONDRIAL CARDIOLIPIN HYDROLASE"/>
    <property type="match status" value="1"/>
</dbReference>
<keyword evidence="5" id="KW-0442">Lipid degradation</keyword>
<feature type="domain" description="PLD phosphodiesterase" evidence="8">
    <location>
        <begin position="114"/>
        <end position="145"/>
    </location>
</feature>
<keyword evidence="9" id="KW-0255">Endonuclease</keyword>
<dbReference type="GO" id="GO:0016891">
    <property type="term" value="F:RNA endonuclease activity producing 5'-phosphomonoesters, hydrolytic mechanism"/>
    <property type="evidence" value="ECO:0007669"/>
    <property type="project" value="TreeGrafter"/>
</dbReference>
<dbReference type="InterPro" id="IPR025202">
    <property type="entry name" value="PLD-like_dom"/>
</dbReference>
<organism evidence="9 10">
    <name type="scientific">Pseudothauera lacus</name>
    <dbReference type="NCBI Taxonomy" id="2136175"/>
    <lineage>
        <taxon>Bacteria</taxon>
        <taxon>Pseudomonadati</taxon>
        <taxon>Pseudomonadota</taxon>
        <taxon>Betaproteobacteria</taxon>
        <taxon>Rhodocyclales</taxon>
        <taxon>Zoogloeaceae</taxon>
        <taxon>Pseudothauera</taxon>
    </lineage>
</organism>
<evidence type="ECO:0000313" key="9">
    <source>
        <dbReference type="EMBL" id="PTD96992.1"/>
    </source>
</evidence>
<keyword evidence="4" id="KW-0378">Hydrolase</keyword>
<dbReference type="AlphaFoldDB" id="A0A2T4IGU2"/>
<evidence type="ECO:0000259" key="8">
    <source>
        <dbReference type="PROSITE" id="PS50035"/>
    </source>
</evidence>